<organism evidence="12">
    <name type="scientific">Pseudomonas zanjanensis</name>
    <dbReference type="NCBI Taxonomy" id="2745496"/>
    <lineage>
        <taxon>Bacteria</taxon>
        <taxon>Pseudomonadati</taxon>
        <taxon>Pseudomonadota</taxon>
        <taxon>Gammaproteobacteria</taxon>
        <taxon>Pseudomonadales</taxon>
        <taxon>Pseudomonadaceae</taxon>
        <taxon>Pseudomonas</taxon>
    </lineage>
</organism>
<dbReference type="Proteomes" id="UP000636518">
    <property type="component" value="Unassembled WGS sequence"/>
</dbReference>
<feature type="binding site" evidence="10">
    <location>
        <begin position="276"/>
        <end position="279"/>
    </location>
    <ligand>
        <name>ATP</name>
        <dbReference type="ChEBI" id="CHEBI:30616"/>
    </ligand>
</feature>
<evidence type="ECO:0000256" key="10">
    <source>
        <dbReference type="PIRSR" id="PIRSR001529-2"/>
    </source>
</evidence>
<evidence type="ECO:0000256" key="7">
    <source>
        <dbReference type="ARBA" id="ARBA00023146"/>
    </source>
</evidence>
<dbReference type="SUPFAM" id="SSF55681">
    <property type="entry name" value="Class II aaRS and biotin synthetases"/>
    <property type="match status" value="1"/>
</dbReference>
<keyword evidence="5 10" id="KW-0067">ATP-binding</keyword>
<evidence type="ECO:0000313" key="13">
    <source>
        <dbReference type="EMBL" id="MBV4498407.1"/>
    </source>
</evidence>
<feature type="site" description="Important for serine binding" evidence="9">
    <location>
        <position position="386"/>
    </location>
</feature>
<evidence type="ECO:0000256" key="1">
    <source>
        <dbReference type="ARBA" id="ARBA00012840"/>
    </source>
</evidence>
<dbReference type="Pfam" id="PF00587">
    <property type="entry name" value="tRNA-synt_2b"/>
    <property type="match status" value="1"/>
</dbReference>
<evidence type="ECO:0000256" key="9">
    <source>
        <dbReference type="PIRSR" id="PIRSR001529-1"/>
    </source>
</evidence>
<dbReference type="InterPro" id="IPR045864">
    <property type="entry name" value="aa-tRNA-synth_II/BPL/LPL"/>
</dbReference>
<dbReference type="GO" id="GO:0004828">
    <property type="term" value="F:serine-tRNA ligase activity"/>
    <property type="evidence" value="ECO:0007669"/>
    <property type="project" value="UniProtKB-UniRule"/>
</dbReference>
<dbReference type="NCBIfam" id="TIGR00414">
    <property type="entry name" value="serS"/>
    <property type="match status" value="1"/>
</dbReference>
<name>A0A923JLS3_9PSED</name>
<dbReference type="InterPro" id="IPR002314">
    <property type="entry name" value="aa-tRNA-synt_IIb"/>
</dbReference>
<evidence type="ECO:0000313" key="12">
    <source>
        <dbReference type="EMBL" id="MBC3391664.1"/>
    </source>
</evidence>
<feature type="binding site" evidence="9">
    <location>
        <position position="384"/>
    </location>
    <ligand>
        <name>L-serine</name>
        <dbReference type="ChEBI" id="CHEBI:33384"/>
    </ligand>
</feature>
<dbReference type="Gene3D" id="3.30.930.10">
    <property type="entry name" value="Bira Bifunctional Protein, Domain 2"/>
    <property type="match status" value="1"/>
</dbReference>
<dbReference type="PROSITE" id="PS50862">
    <property type="entry name" value="AA_TRNA_LIGASE_II"/>
    <property type="match status" value="1"/>
</dbReference>
<dbReference type="Pfam" id="PF02403">
    <property type="entry name" value="Seryl_tRNA_N"/>
    <property type="match status" value="1"/>
</dbReference>
<dbReference type="CDD" id="cd00770">
    <property type="entry name" value="SerRS_core"/>
    <property type="match status" value="1"/>
</dbReference>
<dbReference type="InterPro" id="IPR010978">
    <property type="entry name" value="tRNA-bd_arm"/>
</dbReference>
<evidence type="ECO:0000313" key="14">
    <source>
        <dbReference type="Proteomes" id="UP000636518"/>
    </source>
</evidence>
<evidence type="ECO:0000259" key="11">
    <source>
        <dbReference type="PROSITE" id="PS50862"/>
    </source>
</evidence>
<keyword evidence="4" id="KW-0547">Nucleotide-binding</keyword>
<reference evidence="12 14" key="1">
    <citation type="journal article" date="2020" name="Microorganisms">
        <title>Reliable Identification of Environmental Pseudomonas Isolates Using the rpoD Gene.</title>
        <authorList>
            <consortium name="The Broad Institute Genome Sequencing Platform"/>
            <person name="Girard L."/>
            <person name="Lood C."/>
            <person name="Rokni-Zadeh H."/>
            <person name="van Noort V."/>
            <person name="Lavigne R."/>
            <person name="De Mot R."/>
        </authorList>
    </citation>
    <scope>NUCLEOTIDE SEQUENCE</scope>
    <source>
        <strain evidence="12 14">SWRI12</strain>
    </source>
</reference>
<reference evidence="12" key="2">
    <citation type="submission" date="2020-07" db="EMBL/GenBank/DDBJ databases">
        <authorList>
            <person name="Lood C."/>
            <person name="Girard L."/>
        </authorList>
    </citation>
    <scope>NUCLEOTIDE SEQUENCE</scope>
    <source>
        <strain evidence="12">SWRI12</strain>
    </source>
</reference>
<evidence type="ECO:0000256" key="6">
    <source>
        <dbReference type="ARBA" id="ARBA00022917"/>
    </source>
</evidence>
<gene>
    <name evidence="12" type="primary">serS</name>
    <name evidence="13" type="ORF">HU715_024000</name>
    <name evidence="12" type="ORF">HU715_18570</name>
</gene>
<sequence>MINIKQVLEDVAGMKANLSARGVRFDVDQFLCLYDTVKSQKQSLEEMQRKLNAISKTIRNDSLKSEFQYEHSEASTLKGDILRAKESYNVLLEDFDLLSRQLPNWTSPDVPVGESDEDNLAVKFKGQAPKFGFCHKDHVQLGQELDLIDFDSGTKVSGAKFYFLKNQAVFLQHALKGFIFNKAVKAGFTPLQTPDISYNHILEGVGFAPKGEESNTYGLDGLDKSLIATAEICVAGMHAGDILDESRLPLLYIAESHCFRREAGASGRSSKGLYRVHQFEKLELFVICKPEDSVKYHDKILELQEEIYSELGVPYKVVINCTGDLGAPAYKKYDIEAWMPGKGISGEYGEITSASNCTDYQARRLNIKYRDSASKSNRYVHTLNGTASALGRTMVAILENYQCADGSVKMPEALKRYLDFDQIAAVSSASQGRKPEQANPS</sequence>
<dbReference type="InterPro" id="IPR002317">
    <property type="entry name" value="Ser-tRNA-ligase_type_1"/>
</dbReference>
<dbReference type="RefSeq" id="WP_186707560.1">
    <property type="nucleotide sequence ID" value="NZ_JABWRB020000005.1"/>
</dbReference>
<dbReference type="GO" id="GO:0005524">
    <property type="term" value="F:ATP binding"/>
    <property type="evidence" value="ECO:0007669"/>
    <property type="project" value="UniProtKB-KW"/>
</dbReference>
<keyword evidence="7" id="KW-0030">Aminoacyl-tRNA synthetase</keyword>
<feature type="binding site" evidence="10">
    <location>
        <begin position="350"/>
        <end position="353"/>
    </location>
    <ligand>
        <name>ATP</name>
        <dbReference type="ChEBI" id="CHEBI:30616"/>
    </ligand>
</feature>
<feature type="binding site" evidence="9">
    <location>
        <position position="229"/>
    </location>
    <ligand>
        <name>L-serine</name>
        <dbReference type="ChEBI" id="CHEBI:33384"/>
    </ligand>
</feature>
<dbReference type="InterPro" id="IPR006195">
    <property type="entry name" value="aa-tRNA-synth_II"/>
</dbReference>
<evidence type="ECO:0000256" key="3">
    <source>
        <dbReference type="ARBA" id="ARBA00022598"/>
    </source>
</evidence>
<keyword evidence="3 12" id="KW-0436">Ligase</keyword>
<dbReference type="InterPro" id="IPR015866">
    <property type="entry name" value="Ser-tRNA-synth_1_N"/>
</dbReference>
<dbReference type="Gene3D" id="1.10.287.40">
    <property type="entry name" value="Serine-tRNA synthetase, tRNA binding domain"/>
    <property type="match status" value="1"/>
</dbReference>
<feature type="binding site" evidence="9">
    <location>
        <position position="283"/>
    </location>
    <ligand>
        <name>L-serine</name>
        <dbReference type="ChEBI" id="CHEBI:33384"/>
    </ligand>
</feature>
<dbReference type="SUPFAM" id="SSF46589">
    <property type="entry name" value="tRNA-binding arm"/>
    <property type="match status" value="1"/>
</dbReference>
<keyword evidence="14" id="KW-1185">Reference proteome</keyword>
<dbReference type="PANTHER" id="PTHR11778">
    <property type="entry name" value="SERYL-TRNA SYNTHETASE"/>
    <property type="match status" value="1"/>
</dbReference>
<feature type="binding site" evidence="9">
    <location>
        <position position="260"/>
    </location>
    <ligand>
        <name>L-serine</name>
        <dbReference type="ChEBI" id="CHEBI:33384"/>
    </ligand>
</feature>
<dbReference type="PRINTS" id="PR00981">
    <property type="entry name" value="TRNASYNTHSER"/>
</dbReference>
<keyword evidence="2" id="KW-0963">Cytoplasm</keyword>
<dbReference type="GO" id="GO:0006434">
    <property type="term" value="P:seryl-tRNA aminoacylation"/>
    <property type="evidence" value="ECO:0007669"/>
    <property type="project" value="UniProtKB-UniRule"/>
</dbReference>
<keyword evidence="6" id="KW-0648">Protein biosynthesis</keyword>
<reference evidence="13" key="3">
    <citation type="submission" date="2021-06" db="EMBL/GenBank/DDBJ databases">
        <title>Updating the genus Pseudomonas: Description of 43 new species and partition of the Pseudomonas putida group.</title>
        <authorList>
            <person name="Girard L."/>
            <person name="Lood C."/>
            <person name="Vandamme P."/>
            <person name="Rokni-Zadeh H."/>
            <person name="Van Noort V."/>
            <person name="Hofte M."/>
            <person name="Lavigne R."/>
            <person name="De Mot R."/>
        </authorList>
    </citation>
    <scope>NUCLEOTIDE SEQUENCE</scope>
    <source>
        <strain evidence="13">SWRI12</strain>
    </source>
</reference>
<feature type="binding site" evidence="10">
    <location>
        <begin position="260"/>
        <end position="262"/>
    </location>
    <ligand>
        <name>ATP</name>
        <dbReference type="ChEBI" id="CHEBI:30616"/>
    </ligand>
</feature>
<proteinExistence type="predicted"/>
<dbReference type="AlphaFoldDB" id="A0A923JLS3"/>
<accession>A0A923JLS3</accession>
<dbReference type="EMBL" id="JABWRB010000024">
    <property type="protein sequence ID" value="MBC3391664.1"/>
    <property type="molecule type" value="Genomic_DNA"/>
</dbReference>
<dbReference type="EC" id="6.1.1.11" evidence="1 8"/>
<feature type="domain" description="Aminoacyl-transfer RNA synthetases class-II family profile" evidence="11">
    <location>
        <begin position="137"/>
        <end position="411"/>
    </location>
</feature>
<evidence type="ECO:0000256" key="5">
    <source>
        <dbReference type="ARBA" id="ARBA00022840"/>
    </source>
</evidence>
<protein>
    <recommendedName>
        <fullName evidence="1 8">Serine--tRNA ligase</fullName>
        <ecNumber evidence="1 8">6.1.1.11</ecNumber>
    </recommendedName>
</protein>
<dbReference type="EMBL" id="JABWRB020000005">
    <property type="protein sequence ID" value="MBV4498407.1"/>
    <property type="molecule type" value="Genomic_DNA"/>
</dbReference>
<evidence type="ECO:0000256" key="4">
    <source>
        <dbReference type="ARBA" id="ARBA00022741"/>
    </source>
</evidence>
<comment type="caution">
    <text evidence="12">The sequence shown here is derived from an EMBL/GenBank/DDBJ whole genome shotgun (WGS) entry which is preliminary data.</text>
</comment>
<dbReference type="InterPro" id="IPR033729">
    <property type="entry name" value="SerRS_core"/>
</dbReference>
<evidence type="ECO:0000256" key="8">
    <source>
        <dbReference type="NCBIfam" id="TIGR00414"/>
    </source>
</evidence>
<dbReference type="InterPro" id="IPR042103">
    <property type="entry name" value="SerRS_1_N_sf"/>
</dbReference>
<dbReference type="GO" id="GO:0005737">
    <property type="term" value="C:cytoplasm"/>
    <property type="evidence" value="ECO:0007669"/>
    <property type="project" value="UniProtKB-UniRule"/>
</dbReference>
<dbReference type="PIRSF" id="PIRSF001529">
    <property type="entry name" value="Ser-tRNA-synth_IIa"/>
    <property type="match status" value="1"/>
</dbReference>
<evidence type="ECO:0000256" key="2">
    <source>
        <dbReference type="ARBA" id="ARBA00022490"/>
    </source>
</evidence>